<gene>
    <name evidence="2" type="ORF">NQ315_003513</name>
</gene>
<keyword evidence="3" id="KW-1185">Reference proteome</keyword>
<organism evidence="2 3">
    <name type="scientific">Exocentrus adspersus</name>
    <dbReference type="NCBI Taxonomy" id="1586481"/>
    <lineage>
        <taxon>Eukaryota</taxon>
        <taxon>Metazoa</taxon>
        <taxon>Ecdysozoa</taxon>
        <taxon>Arthropoda</taxon>
        <taxon>Hexapoda</taxon>
        <taxon>Insecta</taxon>
        <taxon>Pterygota</taxon>
        <taxon>Neoptera</taxon>
        <taxon>Endopterygota</taxon>
        <taxon>Coleoptera</taxon>
        <taxon>Polyphaga</taxon>
        <taxon>Cucujiformia</taxon>
        <taxon>Chrysomeloidea</taxon>
        <taxon>Cerambycidae</taxon>
        <taxon>Lamiinae</taxon>
        <taxon>Acanthocinini</taxon>
        <taxon>Exocentrus</taxon>
    </lineage>
</organism>
<feature type="non-terminal residue" evidence="2">
    <location>
        <position position="338"/>
    </location>
</feature>
<proteinExistence type="predicted"/>
<dbReference type="Proteomes" id="UP001159042">
    <property type="component" value="Unassembled WGS sequence"/>
</dbReference>
<accession>A0AAV8V8I0</accession>
<dbReference type="InterPro" id="IPR036397">
    <property type="entry name" value="RNaseH_sf"/>
</dbReference>
<comment type="caution">
    <text evidence="2">The sequence shown here is derived from an EMBL/GenBank/DDBJ whole genome shotgun (WGS) entry which is preliminary data.</text>
</comment>
<dbReference type="EMBL" id="JANEYG010000308">
    <property type="protein sequence ID" value="KAJ8910392.1"/>
    <property type="molecule type" value="Genomic_DNA"/>
</dbReference>
<evidence type="ECO:0000256" key="1">
    <source>
        <dbReference type="SAM" id="SignalP"/>
    </source>
</evidence>
<reference evidence="2 3" key="1">
    <citation type="journal article" date="2023" name="Insect Mol. Biol.">
        <title>Genome sequencing provides insights into the evolution of gene families encoding plant cell wall-degrading enzymes in longhorned beetles.</title>
        <authorList>
            <person name="Shin N.R."/>
            <person name="Okamura Y."/>
            <person name="Kirsch R."/>
            <person name="Pauchet Y."/>
        </authorList>
    </citation>
    <scope>NUCLEOTIDE SEQUENCE [LARGE SCALE GENOMIC DNA]</scope>
    <source>
        <strain evidence="2">EAD_L_NR</strain>
    </source>
</reference>
<evidence type="ECO:0000313" key="2">
    <source>
        <dbReference type="EMBL" id="KAJ8910392.1"/>
    </source>
</evidence>
<dbReference type="AlphaFoldDB" id="A0AAV8V8I0"/>
<sequence>MKSWLILFMCIASVMGTLELRVENTGRGIRIGDSLIEKFFLNAFRRLRESGIKQSRSGGPRPRHTVAQQIAVQYFNRLQLVFPTTTTLANTTPVIGLQENTNYILLKYVFNSFINVTCNPRHHIHATDEGKNQKPKGKAFYIGLAFVELGSQKKKEIGNTSVQNIIRVPGVTVLDDPTISTRRISTQLQLPHNFVWKTINRELLHPYHRQKVHHLLPGDEVQRLAFCNWLLEQNDQNPSFINQSIFTRNGINITHNEHTWSLQNPHSVRIRGFQQIFSVYAWCGIFNRQVLPIQILPNRLNADAYLAFLKTNLQDLLDDIPIGLQNRMWYQHDGAPTC</sequence>
<dbReference type="Gene3D" id="3.30.420.10">
    <property type="entry name" value="Ribonuclease H-like superfamily/Ribonuclease H"/>
    <property type="match status" value="1"/>
</dbReference>
<dbReference type="GO" id="GO:0003676">
    <property type="term" value="F:nucleic acid binding"/>
    <property type="evidence" value="ECO:0007669"/>
    <property type="project" value="InterPro"/>
</dbReference>
<keyword evidence="1" id="KW-0732">Signal</keyword>
<name>A0AAV8V8I0_9CUCU</name>
<feature type="signal peptide" evidence="1">
    <location>
        <begin position="1"/>
        <end position="16"/>
    </location>
</feature>
<evidence type="ECO:0000313" key="3">
    <source>
        <dbReference type="Proteomes" id="UP001159042"/>
    </source>
</evidence>
<dbReference type="PANTHER" id="PTHR47326">
    <property type="entry name" value="TRANSPOSABLE ELEMENT TC3 TRANSPOSASE-LIKE PROTEIN"/>
    <property type="match status" value="1"/>
</dbReference>
<feature type="chain" id="PRO_5043440430" evidence="1">
    <location>
        <begin position="17"/>
        <end position="338"/>
    </location>
</feature>
<dbReference type="PANTHER" id="PTHR47326:SF1">
    <property type="entry name" value="HTH PSQ-TYPE DOMAIN-CONTAINING PROTEIN"/>
    <property type="match status" value="1"/>
</dbReference>
<protein>
    <submittedName>
        <fullName evidence="2">Uncharacterized protein</fullName>
    </submittedName>
</protein>